<reference evidence="2 3" key="1">
    <citation type="submission" date="2016-10" db="EMBL/GenBank/DDBJ databases">
        <authorList>
            <person name="de Groot N.N."/>
        </authorList>
    </citation>
    <scope>NUCLEOTIDE SEQUENCE [LARGE SCALE GENOMIC DNA]</scope>
    <source>
        <strain evidence="2 3">DSM 14789</strain>
    </source>
</reference>
<feature type="signal peptide" evidence="1">
    <location>
        <begin position="1"/>
        <end position="29"/>
    </location>
</feature>
<protein>
    <recommendedName>
        <fullName evidence="4">PRC-barrel domain-containing protein</fullName>
    </recommendedName>
</protein>
<dbReference type="InterPro" id="IPR011033">
    <property type="entry name" value="PRC_barrel-like_sf"/>
</dbReference>
<evidence type="ECO:0000313" key="3">
    <source>
        <dbReference type="Proteomes" id="UP000198654"/>
    </source>
</evidence>
<dbReference type="Gene3D" id="2.30.30.240">
    <property type="entry name" value="PRC-barrel domain"/>
    <property type="match status" value="1"/>
</dbReference>
<gene>
    <name evidence="2" type="ORF">SAMN05661010_01144</name>
</gene>
<evidence type="ECO:0008006" key="4">
    <source>
        <dbReference type="Google" id="ProtNLM"/>
    </source>
</evidence>
<accession>A0A1G9ICY8</accession>
<sequence>MALRKPLINSALYTALIAGGLAISGSALAAPQGLYSTEELNDADVYLASDPSNDIGDVEDVLLDESMGVHSIVIDTGNLLDLDEKQYVIETGNFTVETHNGNDLENIEYAVHVNMTAEEITQQPEYTNNWWTQAKQGALQAWENTKETAASAWESTKAATANALDSASDAIENAGNSVEQSADEVNN</sequence>
<dbReference type="Proteomes" id="UP000198654">
    <property type="component" value="Unassembled WGS sequence"/>
</dbReference>
<dbReference type="OrthoDB" id="6182585at2"/>
<feature type="chain" id="PRO_5011741768" description="PRC-barrel domain-containing protein" evidence="1">
    <location>
        <begin position="30"/>
        <end position="187"/>
    </location>
</feature>
<keyword evidence="3" id="KW-1185">Reference proteome</keyword>
<dbReference type="SUPFAM" id="SSF50346">
    <property type="entry name" value="PRC-barrel domain"/>
    <property type="match status" value="1"/>
</dbReference>
<evidence type="ECO:0000313" key="2">
    <source>
        <dbReference type="EMBL" id="SDL23077.1"/>
    </source>
</evidence>
<dbReference type="EMBL" id="FNGI01000002">
    <property type="protein sequence ID" value="SDL23077.1"/>
    <property type="molecule type" value="Genomic_DNA"/>
</dbReference>
<evidence type="ECO:0000256" key="1">
    <source>
        <dbReference type="SAM" id="SignalP"/>
    </source>
</evidence>
<dbReference type="STRING" id="119000.SAMN05661010_01144"/>
<organism evidence="2 3">
    <name type="scientific">Modicisalibacter muralis</name>
    <dbReference type="NCBI Taxonomy" id="119000"/>
    <lineage>
        <taxon>Bacteria</taxon>
        <taxon>Pseudomonadati</taxon>
        <taxon>Pseudomonadota</taxon>
        <taxon>Gammaproteobacteria</taxon>
        <taxon>Oceanospirillales</taxon>
        <taxon>Halomonadaceae</taxon>
        <taxon>Modicisalibacter</taxon>
    </lineage>
</organism>
<dbReference type="RefSeq" id="WP_089726403.1">
    <property type="nucleotide sequence ID" value="NZ_FNGI01000002.1"/>
</dbReference>
<dbReference type="AlphaFoldDB" id="A0A1G9ICY8"/>
<proteinExistence type="predicted"/>
<name>A0A1G9ICY8_9GAMM</name>
<keyword evidence="1" id="KW-0732">Signal</keyword>